<reference evidence="1 2" key="1">
    <citation type="submission" date="2020-10" db="EMBL/GenBank/DDBJ databases">
        <title>Phylogeny of dyella-like bacteria.</title>
        <authorList>
            <person name="Fu J."/>
        </authorList>
    </citation>
    <scope>NUCLEOTIDE SEQUENCE [LARGE SCALE GENOMIC DNA]</scope>
    <source>
        <strain evidence="1 2">DHG40</strain>
    </source>
</reference>
<sequence length="311" mass="35238">MVDLKESGLDPTLIERRIRFLLERAEVHLRKEGQNGTSRSEEMACAGTLWRDAACLAMLLENEAQARELLQRAGEAWANIGLFAGYALLHLSGITNWAENYTDDLRQAAWILRQSESTGEQQESDLEPSFIAGLEVHDDFYPKDGTPERRAYLSSSSVSKRQLLNLLQAAANVHHGDDLKEFTNLIRSRFERTPSATLEGIRLLSYVYLLDTISHGEFGEPQQNLLTMMALNRRERLAAAQGDSYHWERILNPAFIVDLDLFTLCGYAVEKNLIEQFNAIMEFQPALVSLPWTVAQRLYSQPAAGPTRDYF</sequence>
<dbReference type="Proteomes" id="UP001620409">
    <property type="component" value="Unassembled WGS sequence"/>
</dbReference>
<comment type="caution">
    <text evidence="1">The sequence shown here is derived from an EMBL/GenBank/DDBJ whole genome shotgun (WGS) entry which is preliminary data.</text>
</comment>
<dbReference type="EMBL" id="JADIKI010000022">
    <property type="protein sequence ID" value="MFK2854382.1"/>
    <property type="molecule type" value="Genomic_DNA"/>
</dbReference>
<name>A0ABW8IGV2_9GAMM</name>
<evidence type="ECO:0000313" key="1">
    <source>
        <dbReference type="EMBL" id="MFK2854382.1"/>
    </source>
</evidence>
<dbReference type="RefSeq" id="WP_380008769.1">
    <property type="nucleotide sequence ID" value="NZ_JADIKI010000022.1"/>
</dbReference>
<organism evidence="1 2">
    <name type="scientific">Dyella humi</name>
    <dbReference type="NCBI Taxonomy" id="1770547"/>
    <lineage>
        <taxon>Bacteria</taxon>
        <taxon>Pseudomonadati</taxon>
        <taxon>Pseudomonadota</taxon>
        <taxon>Gammaproteobacteria</taxon>
        <taxon>Lysobacterales</taxon>
        <taxon>Rhodanobacteraceae</taxon>
        <taxon>Dyella</taxon>
    </lineage>
</organism>
<protein>
    <submittedName>
        <fullName evidence="1">Uncharacterized protein</fullName>
    </submittedName>
</protein>
<gene>
    <name evidence="1" type="ORF">ISP18_07250</name>
</gene>
<keyword evidence="2" id="KW-1185">Reference proteome</keyword>
<accession>A0ABW8IGV2</accession>
<proteinExistence type="predicted"/>
<evidence type="ECO:0000313" key="2">
    <source>
        <dbReference type="Proteomes" id="UP001620409"/>
    </source>
</evidence>